<gene>
    <name evidence="2" type="ORF">HZH66_002826</name>
</gene>
<evidence type="ECO:0000313" key="2">
    <source>
        <dbReference type="EMBL" id="KAF7408289.1"/>
    </source>
</evidence>
<proteinExistence type="predicted"/>
<keyword evidence="3" id="KW-1185">Reference proteome</keyword>
<dbReference type="AlphaFoldDB" id="A0A834NHR2"/>
<evidence type="ECO:0000256" key="1">
    <source>
        <dbReference type="SAM" id="MobiDB-lite"/>
    </source>
</evidence>
<organism evidence="2 3">
    <name type="scientific">Vespula vulgaris</name>
    <name type="common">Yellow jacket</name>
    <name type="synonym">Wasp</name>
    <dbReference type="NCBI Taxonomy" id="7454"/>
    <lineage>
        <taxon>Eukaryota</taxon>
        <taxon>Metazoa</taxon>
        <taxon>Ecdysozoa</taxon>
        <taxon>Arthropoda</taxon>
        <taxon>Hexapoda</taxon>
        <taxon>Insecta</taxon>
        <taxon>Pterygota</taxon>
        <taxon>Neoptera</taxon>
        <taxon>Endopterygota</taxon>
        <taxon>Hymenoptera</taxon>
        <taxon>Apocrita</taxon>
        <taxon>Aculeata</taxon>
        <taxon>Vespoidea</taxon>
        <taxon>Vespidae</taxon>
        <taxon>Vespinae</taxon>
        <taxon>Vespula</taxon>
    </lineage>
</organism>
<evidence type="ECO:0000313" key="3">
    <source>
        <dbReference type="Proteomes" id="UP000614350"/>
    </source>
</evidence>
<dbReference type="EMBL" id="JACSEA010000002">
    <property type="protein sequence ID" value="KAF7408289.1"/>
    <property type="molecule type" value="Genomic_DNA"/>
</dbReference>
<comment type="caution">
    <text evidence="2">The sequence shown here is derived from an EMBL/GenBank/DDBJ whole genome shotgun (WGS) entry which is preliminary data.</text>
</comment>
<name>A0A834NHR2_VESVU</name>
<feature type="region of interest" description="Disordered" evidence="1">
    <location>
        <begin position="1"/>
        <end position="35"/>
    </location>
</feature>
<reference evidence="2" key="1">
    <citation type="journal article" date="2020" name="G3 (Bethesda)">
        <title>High-Quality Assemblies for Three Invasive Social Wasps from the &lt;i&gt;Vespula&lt;/i&gt; Genus.</title>
        <authorList>
            <person name="Harrop T.W.R."/>
            <person name="Guhlin J."/>
            <person name="McLaughlin G.M."/>
            <person name="Permina E."/>
            <person name="Stockwell P."/>
            <person name="Gilligan J."/>
            <person name="Le Lec M.F."/>
            <person name="Gruber M.A.M."/>
            <person name="Quinn O."/>
            <person name="Lovegrove M."/>
            <person name="Duncan E.J."/>
            <person name="Remnant E.J."/>
            <person name="Van Eeckhoven J."/>
            <person name="Graham B."/>
            <person name="Knapp R.A."/>
            <person name="Langford K.W."/>
            <person name="Kronenberg Z."/>
            <person name="Press M.O."/>
            <person name="Eacker S.M."/>
            <person name="Wilson-Rankin E.E."/>
            <person name="Purcell J."/>
            <person name="Lester P.J."/>
            <person name="Dearden P.K."/>
        </authorList>
    </citation>
    <scope>NUCLEOTIDE SEQUENCE</scope>
    <source>
        <strain evidence="2">Marl-1</strain>
    </source>
</reference>
<dbReference type="Proteomes" id="UP000614350">
    <property type="component" value="Unassembled WGS sequence"/>
</dbReference>
<protein>
    <submittedName>
        <fullName evidence="2">Uncharacterized protein</fullName>
    </submittedName>
</protein>
<sequence length="109" mass="12266">MRRMSKGCQGLFGEGARQTTRSIQPGIPYTRGSIGEASEANKKATTAMYPAWPFASEHQGRMGYCGGGGMKKRKRFLADPRKHASTYSPPWFELNKGLMIRLFHFYRSS</sequence>
<accession>A0A834NHR2</accession>